<organism evidence="2 3">
    <name type="scientific">Necator americanus</name>
    <name type="common">Human hookworm</name>
    <dbReference type="NCBI Taxonomy" id="51031"/>
    <lineage>
        <taxon>Eukaryota</taxon>
        <taxon>Metazoa</taxon>
        <taxon>Ecdysozoa</taxon>
        <taxon>Nematoda</taxon>
        <taxon>Chromadorea</taxon>
        <taxon>Rhabditida</taxon>
        <taxon>Rhabditina</taxon>
        <taxon>Rhabditomorpha</taxon>
        <taxon>Strongyloidea</taxon>
        <taxon>Ancylostomatidae</taxon>
        <taxon>Bunostominae</taxon>
        <taxon>Necator</taxon>
    </lineage>
</organism>
<dbReference type="STRING" id="51031.W2TDR1"/>
<evidence type="ECO:0000313" key="2">
    <source>
        <dbReference type="EMBL" id="ETN79729.1"/>
    </source>
</evidence>
<feature type="domain" description="EB" evidence="1">
    <location>
        <begin position="2"/>
        <end position="30"/>
    </location>
</feature>
<sequence>MYNEQCTGYSQCVNGYCICPNGAAPTNGMCNAQSNGCKPYQVSVNNQCFDKVSIGQSCTNVAQCIEELLLSTEERRRIRWVLQRKLHVQGLTIIGGSYFSLTSTTTTSGNCSNPSQSIVYENGVPINCLFAHCPSGGHCEYSQSLQQYVCCR</sequence>
<gene>
    <name evidence="2" type="ORF">NECAME_02552</name>
</gene>
<accession>W2TDR1</accession>
<protein>
    <recommendedName>
        <fullName evidence="1">EB domain-containing protein</fullName>
    </recommendedName>
</protein>
<reference evidence="3" key="1">
    <citation type="journal article" date="2014" name="Nat. Genet.">
        <title>Genome of the human hookworm Necator americanus.</title>
        <authorList>
            <person name="Tang Y.T."/>
            <person name="Gao X."/>
            <person name="Rosa B.A."/>
            <person name="Abubucker S."/>
            <person name="Hallsworth-Pepin K."/>
            <person name="Martin J."/>
            <person name="Tyagi R."/>
            <person name="Heizer E."/>
            <person name="Zhang X."/>
            <person name="Bhonagiri-Palsikar V."/>
            <person name="Minx P."/>
            <person name="Warren W.C."/>
            <person name="Wang Q."/>
            <person name="Zhan B."/>
            <person name="Hotez P.J."/>
            <person name="Sternberg P.W."/>
            <person name="Dougall A."/>
            <person name="Gaze S.T."/>
            <person name="Mulvenna J."/>
            <person name="Sotillo J."/>
            <person name="Ranganathan S."/>
            <person name="Rabelo E.M."/>
            <person name="Wilson R.K."/>
            <person name="Felgner P.L."/>
            <person name="Bethony J."/>
            <person name="Hawdon J.M."/>
            <person name="Gasser R.B."/>
            <person name="Loukas A."/>
            <person name="Mitreva M."/>
        </authorList>
    </citation>
    <scope>NUCLEOTIDE SEQUENCE [LARGE SCALE GENOMIC DNA]</scope>
</reference>
<proteinExistence type="predicted"/>
<dbReference type="Proteomes" id="UP000053676">
    <property type="component" value="Unassembled WGS sequence"/>
</dbReference>
<feature type="domain" description="EB" evidence="1">
    <location>
        <begin position="37"/>
        <end position="66"/>
    </location>
</feature>
<evidence type="ECO:0000313" key="3">
    <source>
        <dbReference type="Proteomes" id="UP000053676"/>
    </source>
</evidence>
<dbReference type="EMBL" id="KI659361">
    <property type="protein sequence ID" value="ETN79729.1"/>
    <property type="molecule type" value="Genomic_DNA"/>
</dbReference>
<dbReference type="KEGG" id="nai:NECAME_02552"/>
<dbReference type="Pfam" id="PF01683">
    <property type="entry name" value="EB"/>
    <property type="match status" value="2"/>
</dbReference>
<dbReference type="AlphaFoldDB" id="W2TDR1"/>
<name>W2TDR1_NECAM</name>
<evidence type="ECO:0000259" key="1">
    <source>
        <dbReference type="Pfam" id="PF01683"/>
    </source>
</evidence>
<keyword evidence="3" id="KW-1185">Reference proteome</keyword>
<dbReference type="InterPro" id="IPR006149">
    <property type="entry name" value="EB_dom"/>
</dbReference>
<dbReference type="OrthoDB" id="5874482at2759"/>